<organism evidence="12 13">
    <name type="scientific">Modicella reniformis</name>
    <dbReference type="NCBI Taxonomy" id="1440133"/>
    <lineage>
        <taxon>Eukaryota</taxon>
        <taxon>Fungi</taxon>
        <taxon>Fungi incertae sedis</taxon>
        <taxon>Mucoromycota</taxon>
        <taxon>Mortierellomycotina</taxon>
        <taxon>Mortierellomycetes</taxon>
        <taxon>Mortierellales</taxon>
        <taxon>Mortierellaceae</taxon>
        <taxon>Modicella</taxon>
    </lineage>
</organism>
<dbReference type="Pfam" id="PF14572">
    <property type="entry name" value="Pribosyl_synth"/>
    <property type="match status" value="1"/>
</dbReference>
<reference evidence="12" key="1">
    <citation type="journal article" date="2020" name="Fungal Divers.">
        <title>Resolving the Mortierellaceae phylogeny through synthesis of multi-gene phylogenetics and phylogenomics.</title>
        <authorList>
            <person name="Vandepol N."/>
            <person name="Liber J."/>
            <person name="Desiro A."/>
            <person name="Na H."/>
            <person name="Kennedy M."/>
            <person name="Barry K."/>
            <person name="Grigoriev I.V."/>
            <person name="Miller A.N."/>
            <person name="O'Donnell K."/>
            <person name="Stajich J.E."/>
            <person name="Bonito G."/>
        </authorList>
    </citation>
    <scope>NUCLEOTIDE SEQUENCE</scope>
    <source>
        <strain evidence="12">MES-2147</strain>
    </source>
</reference>
<keyword evidence="6" id="KW-0547">Nucleotide-binding</keyword>
<dbReference type="PANTHER" id="PTHR10210">
    <property type="entry name" value="RIBOSE-PHOSPHATE DIPHOSPHOKINASE FAMILY MEMBER"/>
    <property type="match status" value="1"/>
</dbReference>
<evidence type="ECO:0000256" key="7">
    <source>
        <dbReference type="ARBA" id="ARBA00022777"/>
    </source>
</evidence>
<feature type="domain" description="Ribose-phosphate pyrophosphokinase N-terminal" evidence="11">
    <location>
        <begin position="6"/>
        <end position="102"/>
    </location>
</feature>
<dbReference type="Gene3D" id="3.40.50.2020">
    <property type="match status" value="3"/>
</dbReference>
<dbReference type="GO" id="GO:0005524">
    <property type="term" value="F:ATP binding"/>
    <property type="evidence" value="ECO:0007669"/>
    <property type="project" value="UniProtKB-KW"/>
</dbReference>
<dbReference type="GO" id="GO:0002189">
    <property type="term" value="C:ribose phosphate diphosphokinase complex"/>
    <property type="evidence" value="ECO:0007669"/>
    <property type="project" value="TreeGrafter"/>
</dbReference>
<evidence type="ECO:0000256" key="9">
    <source>
        <dbReference type="ARBA" id="ARBA00022842"/>
    </source>
</evidence>
<dbReference type="EMBL" id="JAAAHW010006631">
    <property type="protein sequence ID" value="KAF9957261.1"/>
    <property type="molecule type" value="Genomic_DNA"/>
</dbReference>
<dbReference type="PROSITE" id="PS00114">
    <property type="entry name" value="PRPP_SYNTHASE"/>
    <property type="match status" value="1"/>
</dbReference>
<dbReference type="GO" id="GO:0016301">
    <property type="term" value="F:kinase activity"/>
    <property type="evidence" value="ECO:0007669"/>
    <property type="project" value="UniProtKB-KW"/>
</dbReference>
<dbReference type="GO" id="GO:0005737">
    <property type="term" value="C:cytoplasm"/>
    <property type="evidence" value="ECO:0007669"/>
    <property type="project" value="TreeGrafter"/>
</dbReference>
<dbReference type="InterPro" id="IPR029099">
    <property type="entry name" value="Pribosyltran_N"/>
</dbReference>
<name>A0A9P6M0B9_9FUNG</name>
<evidence type="ECO:0000259" key="11">
    <source>
        <dbReference type="Pfam" id="PF13793"/>
    </source>
</evidence>
<proteinExistence type="inferred from homology"/>
<keyword evidence="13" id="KW-1185">Reference proteome</keyword>
<evidence type="ECO:0000313" key="13">
    <source>
        <dbReference type="Proteomes" id="UP000749646"/>
    </source>
</evidence>
<dbReference type="CDD" id="cd06223">
    <property type="entry name" value="PRTases_typeI"/>
    <property type="match status" value="1"/>
</dbReference>
<comment type="caution">
    <text evidence="12">The sequence shown here is derived from an EMBL/GenBank/DDBJ whole genome shotgun (WGS) entry which is preliminary data.</text>
</comment>
<comment type="catalytic activity">
    <reaction evidence="10">
        <text>D-ribose 5-phosphate + ATP = 5-phospho-alpha-D-ribose 1-diphosphate + AMP + H(+)</text>
        <dbReference type="Rhea" id="RHEA:15609"/>
        <dbReference type="ChEBI" id="CHEBI:15378"/>
        <dbReference type="ChEBI" id="CHEBI:30616"/>
        <dbReference type="ChEBI" id="CHEBI:58017"/>
        <dbReference type="ChEBI" id="CHEBI:78346"/>
        <dbReference type="ChEBI" id="CHEBI:456215"/>
        <dbReference type="EC" id="2.7.6.1"/>
    </reaction>
</comment>
<dbReference type="GO" id="GO:0004749">
    <property type="term" value="F:ribose phosphate diphosphokinase activity"/>
    <property type="evidence" value="ECO:0007669"/>
    <property type="project" value="UniProtKB-EC"/>
</dbReference>
<evidence type="ECO:0000256" key="10">
    <source>
        <dbReference type="ARBA" id="ARBA00049535"/>
    </source>
</evidence>
<dbReference type="InterPro" id="IPR000842">
    <property type="entry name" value="PRib_PP_synth_CS"/>
</dbReference>
<dbReference type="FunFam" id="3.40.50.2020:FF:000063">
    <property type="entry name" value="Phosphoribosylpyrophosphate synthetase"/>
    <property type="match status" value="1"/>
</dbReference>
<protein>
    <recommendedName>
        <fullName evidence="2">ribose-phosphate diphosphokinase</fullName>
        <ecNumber evidence="2">2.7.6.1</ecNumber>
    </recommendedName>
</protein>
<dbReference type="GO" id="GO:0009156">
    <property type="term" value="P:ribonucleoside monophosphate biosynthetic process"/>
    <property type="evidence" value="ECO:0007669"/>
    <property type="project" value="InterPro"/>
</dbReference>
<evidence type="ECO:0000256" key="1">
    <source>
        <dbReference type="ARBA" id="ARBA00006478"/>
    </source>
</evidence>
<dbReference type="Proteomes" id="UP000749646">
    <property type="component" value="Unassembled WGS sequence"/>
</dbReference>
<dbReference type="InterPro" id="IPR000836">
    <property type="entry name" value="PRTase_dom"/>
</dbReference>
<dbReference type="EC" id="2.7.6.1" evidence="2"/>
<evidence type="ECO:0000313" key="12">
    <source>
        <dbReference type="EMBL" id="KAF9957261.1"/>
    </source>
</evidence>
<dbReference type="InterPro" id="IPR029057">
    <property type="entry name" value="PRTase-like"/>
</dbReference>
<keyword evidence="4" id="KW-0479">Metal-binding</keyword>
<evidence type="ECO:0000256" key="6">
    <source>
        <dbReference type="ARBA" id="ARBA00022741"/>
    </source>
</evidence>
<dbReference type="GO" id="GO:0006015">
    <property type="term" value="P:5-phosphoribose 1-diphosphate biosynthetic process"/>
    <property type="evidence" value="ECO:0007669"/>
    <property type="project" value="TreeGrafter"/>
</dbReference>
<keyword evidence="7" id="KW-0418">Kinase</keyword>
<evidence type="ECO:0000256" key="5">
    <source>
        <dbReference type="ARBA" id="ARBA00022727"/>
    </source>
</evidence>
<dbReference type="GO" id="GO:0000287">
    <property type="term" value="F:magnesium ion binding"/>
    <property type="evidence" value="ECO:0007669"/>
    <property type="project" value="InterPro"/>
</dbReference>
<sequence>MTMRDIVIFSGSSHPALVDQICARLGVPSGKVKLSKFANRETNVEIGDSVRNKDVFIIQSGCGAVNDNLMELLIMLAACKTASARRITAVIPCFPYARQPDAPFKRNGMPLSRVPPNVFFGYTGASTPFSLPVTPAVTPLQTPSIERAERKNPFEKLFDSTNESCSDIESAATSPILSPSSTHGPMTTTTTTTTAMTAAMTAALTGAGPGPGPGPGAGLILSLAALRESRVLTSHNNNRLQVAPPPLLSNMPAITNGGFGALPQTCVTTSEPVNPNKAGYKHWVARSGTLIANLLVTAGADHIITMDLHDPQFQGFFDIPVDNLYGQPLMAKYIRERIPNWEDAIIVSPDAGGAKRATVIADKLGMDFALIHKERRQIQAPHKPDMMLVGEVKGKTCILVDDIADTSFTITKAAKVLQLNGAQKIYAIITHAIMSGDAINRIQSSCIDQVIVSNSIPQEEHLAACSKMKVFNVAPIFAEAIRRIHNGESVSMLFDVMDLI</sequence>
<dbReference type="AlphaFoldDB" id="A0A9P6M0B9"/>
<dbReference type="SUPFAM" id="SSF53271">
    <property type="entry name" value="PRTase-like"/>
    <property type="match status" value="2"/>
</dbReference>
<dbReference type="GO" id="GO:0006164">
    <property type="term" value="P:purine nucleotide biosynthetic process"/>
    <property type="evidence" value="ECO:0007669"/>
    <property type="project" value="TreeGrafter"/>
</dbReference>
<dbReference type="NCBIfam" id="TIGR01251">
    <property type="entry name" value="ribP_PPkin"/>
    <property type="match status" value="1"/>
</dbReference>
<accession>A0A9P6M0B9</accession>
<keyword evidence="8" id="KW-0067">ATP-binding</keyword>
<evidence type="ECO:0000256" key="4">
    <source>
        <dbReference type="ARBA" id="ARBA00022723"/>
    </source>
</evidence>
<dbReference type="PANTHER" id="PTHR10210:SF36">
    <property type="entry name" value="RIBOSE-PHOSPHATE PYROPHOSPHOKINASE 5"/>
    <property type="match status" value="1"/>
</dbReference>
<evidence type="ECO:0000256" key="2">
    <source>
        <dbReference type="ARBA" id="ARBA00013247"/>
    </source>
</evidence>
<keyword evidence="3" id="KW-0808">Transferase</keyword>
<dbReference type="Pfam" id="PF13793">
    <property type="entry name" value="Pribosyltran_N"/>
    <property type="match status" value="1"/>
</dbReference>
<keyword evidence="5" id="KW-0545">Nucleotide biosynthesis</keyword>
<dbReference type="InterPro" id="IPR005946">
    <property type="entry name" value="Rib-P_diPkinase"/>
</dbReference>
<gene>
    <name evidence="12" type="primary">PRS5</name>
    <name evidence="12" type="ORF">BGZ65_002169</name>
</gene>
<dbReference type="SMART" id="SM01400">
    <property type="entry name" value="Pribosyltran_N"/>
    <property type="match status" value="1"/>
</dbReference>
<evidence type="ECO:0000256" key="3">
    <source>
        <dbReference type="ARBA" id="ARBA00022679"/>
    </source>
</evidence>
<dbReference type="OrthoDB" id="413572at2759"/>
<dbReference type="FunFam" id="3.40.50.2020:FF:000005">
    <property type="entry name" value="Ribose-phosphate pyrophosphokinase 1"/>
    <property type="match status" value="1"/>
</dbReference>
<keyword evidence="9" id="KW-0460">Magnesium</keyword>
<evidence type="ECO:0000256" key="8">
    <source>
        <dbReference type="ARBA" id="ARBA00022840"/>
    </source>
</evidence>
<comment type="similarity">
    <text evidence="1">Belongs to the ribose-phosphate pyrophosphokinase family.</text>
</comment>
<dbReference type="FunFam" id="3.40.50.2020:FF:000007">
    <property type="entry name" value="Ribose-phosphate pyrophosphokinase"/>
    <property type="match status" value="1"/>
</dbReference>